<proteinExistence type="predicted"/>
<accession>A0A2K9YRR7</accession>
<feature type="transmembrane region" description="Helical" evidence="2">
    <location>
        <begin position="179"/>
        <end position="198"/>
    </location>
</feature>
<keyword evidence="2" id="KW-0812">Transmembrane</keyword>
<dbReference type="EMBL" id="MG677935">
    <property type="protein sequence ID" value="AUW36439.1"/>
    <property type="molecule type" value="Genomic_DNA"/>
</dbReference>
<evidence type="ECO:0000256" key="1">
    <source>
        <dbReference type="SAM" id="MobiDB-lite"/>
    </source>
</evidence>
<feature type="transmembrane region" description="Helical" evidence="2">
    <location>
        <begin position="232"/>
        <end position="255"/>
    </location>
</feature>
<feature type="transmembrane region" description="Helical" evidence="2">
    <location>
        <begin position="120"/>
        <end position="140"/>
    </location>
</feature>
<evidence type="ECO:0000313" key="3">
    <source>
        <dbReference type="EMBL" id="AUW36439.1"/>
    </source>
</evidence>
<gene>
    <name evidence="3" type="ORF">SG3EUKT974564.1</name>
</gene>
<sequence length="877" mass="99605">MIPFLSVVTSIKDYIEVVHKYIEYDSMNLNYTELGNIITYLLLTFKNSIGQILDSLNFAKSAPFTEGAIWNIPVLIPDITNAMVSEISVLDGFFHNAFSFSTDTFLQSSPNTLVNSLEKFTIGVLNSFFLFLPTSTAHIITLRRFVMQGLEAGYVSGLGTIAGNVLWLASIIFGCRFFVIPWLSLDIVRYILGFLLLVKYMWDSYNEQNFGQLSSLTEKKQFSNSSQKKKMFFLNFLLAMTEQTSIYPFLSNISISPETSLLENFGDSVDTYSQFFIVHGSYILGIAIGSMSLLHLTCWFWENPAFKLYLALGKLTSKGINTTTYYKFLNFSFLYLTMFSAIASIPYYGLDYTITNQIGYVNDDRIIQDKMVLETSFLGGKSTDRNTRRSRGRHGRRERWKRRIRKYRTFDVSLYDTGIYDLFSIEDLNYGFERFWLRRKLRNHRVRFRFFPGPWMRNFKKQLAKPRLESYTGPRIEFFRILFEQVYHPSFQQKLQKPIADSHSKVDTFSPLHPNRVFLRSSSFFPLVSASFIEPQPLTRPDARPLDGPATHRRDEGVLPFSRVGLILGPKNKPSAQQPVAPSKRLVGDGTFSGARGLDGRPRLYRGLLSGGVAPKTLGGTKLFTESGTLILKKKKLRNEKSTLRKFVRKLDRRLKMSYLSRLPHVSLPFYGASLKKAEVFKQEGIPYLGLQPNVYGRGHSPSMAGGGHRAPRRNDAELPTGSSAPLLLQQQSSLTSRWSPREKAYVEEPRIWPGAANEPLQGPEDGKDQATERTRGSLAAPSMAGSGHRAPGQRGGKRRPVVDGEFPDAQQRHATQRVDLKKKETQILRYKSLLKKHRSHSSYYTSGQEGKAWLRFIPGPGSFSGKRKTAPTNEGI</sequence>
<organism evidence="3">
    <name type="scientific">Haematococcus lacustris</name>
    <name type="common">Green alga</name>
    <name type="synonym">Haematococcus pluvialis</name>
    <dbReference type="NCBI Taxonomy" id="44745"/>
    <lineage>
        <taxon>Eukaryota</taxon>
        <taxon>Viridiplantae</taxon>
        <taxon>Chlorophyta</taxon>
        <taxon>core chlorophytes</taxon>
        <taxon>Chlorophyceae</taxon>
        <taxon>CS clade</taxon>
        <taxon>Chlamydomonadales</taxon>
        <taxon>Haematococcaceae</taxon>
        <taxon>Haematococcus</taxon>
    </lineage>
</organism>
<feature type="region of interest" description="Disordered" evidence="1">
    <location>
        <begin position="699"/>
        <end position="818"/>
    </location>
</feature>
<protein>
    <submittedName>
        <fullName evidence="3">Hypothetical chloroplast RF1</fullName>
    </submittedName>
</protein>
<reference evidence="3" key="1">
    <citation type="submission" date="2017-12" db="EMBL/GenBank/DDBJ databases">
        <authorList>
            <person name="Hurst M.R.H."/>
        </authorList>
    </citation>
    <scope>NUCLEOTIDE SEQUENCE</scope>
    <source>
        <strain evidence="3">UTEX 2505</strain>
    </source>
</reference>
<keyword evidence="3" id="KW-0934">Plastid</keyword>
<keyword evidence="3" id="KW-0150">Chloroplast</keyword>
<keyword evidence="2" id="KW-0472">Membrane</keyword>
<keyword evidence="2" id="KW-1133">Transmembrane helix</keyword>
<feature type="compositionally biased region" description="Low complexity" evidence="1">
    <location>
        <begin position="723"/>
        <end position="739"/>
    </location>
</feature>
<feature type="compositionally biased region" description="Basic and acidic residues" evidence="1">
    <location>
        <begin position="765"/>
        <end position="776"/>
    </location>
</feature>
<feature type="region of interest" description="Disordered" evidence="1">
    <location>
        <begin position="839"/>
        <end position="877"/>
    </location>
</feature>
<dbReference type="AlphaFoldDB" id="A0A2K9YRR7"/>
<feature type="transmembrane region" description="Helical" evidence="2">
    <location>
        <begin position="152"/>
        <end position="173"/>
    </location>
</feature>
<geneLocation type="chloroplast" evidence="3"/>
<feature type="compositionally biased region" description="Basic and acidic residues" evidence="1">
    <location>
        <begin position="740"/>
        <end position="751"/>
    </location>
</feature>
<evidence type="ECO:0000256" key="2">
    <source>
        <dbReference type="SAM" id="Phobius"/>
    </source>
</evidence>
<feature type="transmembrane region" description="Helical" evidence="2">
    <location>
        <begin position="328"/>
        <end position="348"/>
    </location>
</feature>
<name>A0A2K9YRR7_HAELA</name>
<feature type="transmembrane region" description="Helical" evidence="2">
    <location>
        <begin position="275"/>
        <end position="301"/>
    </location>
</feature>